<protein>
    <recommendedName>
        <fullName evidence="1 2">Protein ApaG</fullName>
    </recommendedName>
</protein>
<gene>
    <name evidence="2 4" type="primary">apaG</name>
    <name evidence="4" type="ORF">EBQ26_11330</name>
</gene>
<dbReference type="PANTHER" id="PTHR47191:SF2">
    <property type="entry name" value="OS05G0170800 PROTEIN"/>
    <property type="match status" value="1"/>
</dbReference>
<evidence type="ECO:0000313" key="4">
    <source>
        <dbReference type="EMBL" id="RMW95095.1"/>
    </source>
</evidence>
<dbReference type="Proteomes" id="UP000267521">
    <property type="component" value="Unassembled WGS sequence"/>
</dbReference>
<name>A0A3M6PWA1_9BURK</name>
<dbReference type="NCBIfam" id="NF003967">
    <property type="entry name" value="PRK05461.1"/>
    <property type="match status" value="1"/>
</dbReference>
<dbReference type="Gene3D" id="2.60.40.1470">
    <property type="entry name" value="ApaG domain"/>
    <property type="match status" value="1"/>
</dbReference>
<dbReference type="AlphaFoldDB" id="A0A3M6PWA1"/>
<dbReference type="SUPFAM" id="SSF110069">
    <property type="entry name" value="ApaG-like"/>
    <property type="match status" value="1"/>
</dbReference>
<dbReference type="InterPro" id="IPR007474">
    <property type="entry name" value="ApaG_domain"/>
</dbReference>
<dbReference type="Pfam" id="PF04379">
    <property type="entry name" value="DUF525"/>
    <property type="match status" value="1"/>
</dbReference>
<dbReference type="EMBL" id="RDQM01000018">
    <property type="protein sequence ID" value="RMW95095.1"/>
    <property type="molecule type" value="Genomic_DNA"/>
</dbReference>
<dbReference type="HAMAP" id="MF_00791">
    <property type="entry name" value="ApaG"/>
    <property type="match status" value="1"/>
</dbReference>
<dbReference type="InterPro" id="IPR036767">
    <property type="entry name" value="ApaG_sf"/>
</dbReference>
<proteinExistence type="inferred from homology"/>
<evidence type="ECO:0000256" key="1">
    <source>
        <dbReference type="ARBA" id="ARBA00017693"/>
    </source>
</evidence>
<evidence type="ECO:0000259" key="3">
    <source>
        <dbReference type="PROSITE" id="PS51087"/>
    </source>
</evidence>
<dbReference type="InterPro" id="IPR023065">
    <property type="entry name" value="Uncharacterised_ApaG"/>
</dbReference>
<dbReference type="InterPro" id="IPR050718">
    <property type="entry name" value="ApaG-like"/>
</dbReference>
<sequence>MASSIPFHVDVRTQYLPEQSRPAQGLYRFAYTIRITNSGPQAGQVIARHWWIRHGDGQTEQVRGLGVVGAQPLLKPGETFEYTSACQLRTPTGAMRGYYLCVTEEGQVFESPIAEFTLDAYARERPDAALARELSLPPGPRVLH</sequence>
<organism evidence="4 5">
    <name type="scientific">Allofranklinella schreckenbergeri</name>
    <dbReference type="NCBI Taxonomy" id="1076744"/>
    <lineage>
        <taxon>Bacteria</taxon>
        <taxon>Pseudomonadati</taxon>
        <taxon>Pseudomonadota</taxon>
        <taxon>Betaproteobacteria</taxon>
        <taxon>Burkholderiales</taxon>
        <taxon>Comamonadaceae</taxon>
        <taxon>Allofranklinella</taxon>
    </lineage>
</organism>
<comment type="caution">
    <text evidence="4">The sequence shown here is derived from an EMBL/GenBank/DDBJ whole genome shotgun (WGS) entry which is preliminary data.</text>
</comment>
<reference evidence="4 5" key="1">
    <citation type="submission" date="2018-10" db="EMBL/GenBank/DDBJ databases">
        <title>Comamonadaceae CDC group NO-1 genome sequencing and assembly.</title>
        <authorList>
            <person name="Bernier A.-M."/>
            <person name="Bernard K."/>
        </authorList>
    </citation>
    <scope>NUCLEOTIDE SEQUENCE [LARGE SCALE GENOMIC DNA]</scope>
    <source>
        <strain evidence="4 5">NML970147</strain>
    </source>
</reference>
<dbReference type="PROSITE" id="PS51087">
    <property type="entry name" value="APAG"/>
    <property type="match status" value="1"/>
</dbReference>
<evidence type="ECO:0000313" key="5">
    <source>
        <dbReference type="Proteomes" id="UP000267521"/>
    </source>
</evidence>
<evidence type="ECO:0000256" key="2">
    <source>
        <dbReference type="HAMAP-Rule" id="MF_00791"/>
    </source>
</evidence>
<feature type="domain" description="ApaG" evidence="3">
    <location>
        <begin position="1"/>
        <end position="125"/>
    </location>
</feature>
<dbReference type="PANTHER" id="PTHR47191">
    <property type="entry name" value="OS05G0170800 PROTEIN"/>
    <property type="match status" value="1"/>
</dbReference>
<accession>A0A3M6PWA1</accession>
<dbReference type="RefSeq" id="WP_122239239.1">
    <property type="nucleotide sequence ID" value="NZ_RDQM01000018.1"/>
</dbReference>